<comment type="caution">
    <text evidence="6">The sequence shown here is derived from an EMBL/GenBank/DDBJ whole genome shotgun (WGS) entry which is preliminary data.</text>
</comment>
<dbReference type="GO" id="GO:0030627">
    <property type="term" value="F:pre-mRNA 5'-splice site binding"/>
    <property type="evidence" value="ECO:0007669"/>
    <property type="project" value="TreeGrafter"/>
</dbReference>
<organism evidence="6 7">
    <name type="scientific">Trifolium medium</name>
    <dbReference type="NCBI Taxonomy" id="97028"/>
    <lineage>
        <taxon>Eukaryota</taxon>
        <taxon>Viridiplantae</taxon>
        <taxon>Streptophyta</taxon>
        <taxon>Embryophyta</taxon>
        <taxon>Tracheophyta</taxon>
        <taxon>Spermatophyta</taxon>
        <taxon>Magnoliopsida</taxon>
        <taxon>eudicotyledons</taxon>
        <taxon>Gunneridae</taxon>
        <taxon>Pentapetalae</taxon>
        <taxon>rosids</taxon>
        <taxon>fabids</taxon>
        <taxon>Fabales</taxon>
        <taxon>Fabaceae</taxon>
        <taxon>Papilionoideae</taxon>
        <taxon>50 kb inversion clade</taxon>
        <taxon>NPAAA clade</taxon>
        <taxon>Hologalegina</taxon>
        <taxon>IRL clade</taxon>
        <taxon>Trifolieae</taxon>
        <taxon>Trifolium</taxon>
    </lineage>
</organism>
<proteinExistence type="predicted"/>
<reference evidence="6 7" key="1">
    <citation type="journal article" date="2018" name="Front. Plant Sci.">
        <title>Red Clover (Trifolium pratense) and Zigzag Clover (T. medium) - A Picture of Genomic Similarities and Differences.</title>
        <authorList>
            <person name="Dluhosova J."/>
            <person name="Istvanek J."/>
            <person name="Nedelnik J."/>
            <person name="Repkova J."/>
        </authorList>
    </citation>
    <scope>NUCLEOTIDE SEQUENCE [LARGE SCALE GENOMIC DNA]</scope>
    <source>
        <strain evidence="7">cv. 10/8</strain>
        <tissue evidence="6">Leaf</tissue>
    </source>
</reference>
<keyword evidence="2" id="KW-0507">mRNA processing</keyword>
<dbReference type="Gene3D" id="1.25.40.10">
    <property type="entry name" value="Tetratricopeptide repeat domain"/>
    <property type="match status" value="1"/>
</dbReference>
<dbReference type="InterPro" id="IPR011990">
    <property type="entry name" value="TPR-like_helical_dom_sf"/>
</dbReference>
<dbReference type="PANTHER" id="PTHR17204:SF26">
    <property type="entry name" value="PRE-MRNA-PROCESSING FACTOR 39-2"/>
    <property type="match status" value="1"/>
</dbReference>
<keyword evidence="5" id="KW-0539">Nucleus</keyword>
<dbReference type="GO" id="GO:0000243">
    <property type="term" value="C:commitment complex"/>
    <property type="evidence" value="ECO:0007669"/>
    <property type="project" value="TreeGrafter"/>
</dbReference>
<evidence type="ECO:0000313" key="6">
    <source>
        <dbReference type="EMBL" id="MCI19827.1"/>
    </source>
</evidence>
<keyword evidence="3" id="KW-0677">Repeat</keyword>
<feature type="non-terminal residue" evidence="6">
    <location>
        <position position="1"/>
    </location>
</feature>
<dbReference type="GO" id="GO:0071004">
    <property type="term" value="C:U2-type prespliceosome"/>
    <property type="evidence" value="ECO:0007669"/>
    <property type="project" value="TreeGrafter"/>
</dbReference>
<name>A0A392Q7G1_9FABA</name>
<evidence type="ECO:0000256" key="3">
    <source>
        <dbReference type="ARBA" id="ARBA00022737"/>
    </source>
</evidence>
<dbReference type="AlphaFoldDB" id="A0A392Q7G1"/>
<evidence type="ECO:0000256" key="5">
    <source>
        <dbReference type="ARBA" id="ARBA00023242"/>
    </source>
</evidence>
<dbReference type="GO" id="GO:0005685">
    <property type="term" value="C:U1 snRNP"/>
    <property type="evidence" value="ECO:0007669"/>
    <property type="project" value="TreeGrafter"/>
</dbReference>
<dbReference type="Pfam" id="PF23241">
    <property type="entry name" value="HAT_PRP39_C"/>
    <property type="match status" value="1"/>
</dbReference>
<evidence type="ECO:0000256" key="1">
    <source>
        <dbReference type="ARBA" id="ARBA00004123"/>
    </source>
</evidence>
<keyword evidence="7" id="KW-1185">Reference proteome</keyword>
<protein>
    <submittedName>
        <fullName evidence="6">Pre-mRNA-processing factor 39-like</fullName>
    </submittedName>
</protein>
<dbReference type="GO" id="GO:0000395">
    <property type="term" value="P:mRNA 5'-splice site recognition"/>
    <property type="evidence" value="ECO:0007669"/>
    <property type="project" value="TreeGrafter"/>
</dbReference>
<dbReference type="PANTHER" id="PTHR17204">
    <property type="entry name" value="PRE-MRNA PROCESSING PROTEIN PRP39-RELATED"/>
    <property type="match status" value="1"/>
</dbReference>
<comment type="subcellular location">
    <subcellularLocation>
        <location evidence="1">Nucleus</location>
    </subcellularLocation>
</comment>
<dbReference type="SUPFAM" id="SSF48452">
    <property type="entry name" value="TPR-like"/>
    <property type="match status" value="1"/>
</dbReference>
<dbReference type="InterPro" id="IPR059164">
    <property type="entry name" value="HAT_PRP39_C"/>
</dbReference>
<evidence type="ECO:0000256" key="4">
    <source>
        <dbReference type="ARBA" id="ARBA00023187"/>
    </source>
</evidence>
<dbReference type="EMBL" id="LXQA010116747">
    <property type="protein sequence ID" value="MCI19827.1"/>
    <property type="molecule type" value="Genomic_DNA"/>
</dbReference>
<evidence type="ECO:0000256" key="2">
    <source>
        <dbReference type="ARBA" id="ARBA00022664"/>
    </source>
</evidence>
<sequence length="75" mass="8468">AVKLYERCLIVCANSPDYWTRYADFMEAKGGREIANYSLDRATKVYLKDQKATKFKILGLALTVANPKDLEAGSY</sequence>
<evidence type="ECO:0000313" key="7">
    <source>
        <dbReference type="Proteomes" id="UP000265520"/>
    </source>
</evidence>
<keyword evidence="4" id="KW-0508">mRNA splicing</keyword>
<dbReference type="Proteomes" id="UP000265520">
    <property type="component" value="Unassembled WGS sequence"/>
</dbReference>
<accession>A0A392Q7G1</accession>